<organism evidence="1 2">
    <name type="scientific">Collimonas pratensis</name>
    <dbReference type="NCBI Taxonomy" id="279113"/>
    <lineage>
        <taxon>Bacteria</taxon>
        <taxon>Pseudomonadati</taxon>
        <taxon>Pseudomonadota</taxon>
        <taxon>Betaproteobacteria</taxon>
        <taxon>Burkholderiales</taxon>
        <taxon>Oxalobacteraceae</taxon>
        <taxon>Collimonas</taxon>
    </lineage>
</organism>
<dbReference type="EMBL" id="CP013234">
    <property type="protein sequence ID" value="AMP04315.1"/>
    <property type="molecule type" value="Genomic_DNA"/>
</dbReference>
<evidence type="ECO:0000313" key="2">
    <source>
        <dbReference type="Proteomes" id="UP000074561"/>
    </source>
</evidence>
<evidence type="ECO:0000313" key="1">
    <source>
        <dbReference type="EMBL" id="AMP04315.1"/>
    </source>
</evidence>
<dbReference type="PATRIC" id="fig|279113.9.peg.1930"/>
<reference evidence="1 2" key="1">
    <citation type="submission" date="2015-11" db="EMBL/GenBank/DDBJ databases">
        <title>Exploring the genomic traits of fungus-feeding bacterial genus Collimonas.</title>
        <authorList>
            <person name="Song C."/>
            <person name="Schmidt R."/>
            <person name="de Jager V."/>
            <person name="Krzyzanowska D."/>
            <person name="Jongedijk E."/>
            <person name="Cankar K."/>
            <person name="Beekwilder J."/>
            <person name="van Veen A."/>
            <person name="de Boer W."/>
            <person name="van Veen J.A."/>
            <person name="Garbeva P."/>
        </authorList>
    </citation>
    <scope>NUCLEOTIDE SEQUENCE [LARGE SCALE GENOMIC DNA]</scope>
    <source>
        <strain evidence="1 2">Ter91</strain>
    </source>
</reference>
<accession>A0A127Q3C3</accession>
<proteinExistence type="predicted"/>
<dbReference type="KEGG" id="cpra:CPter91_1943"/>
<name>A0A127Q3C3_9BURK</name>
<gene>
    <name evidence="1" type="ORF">CPter91_1943</name>
</gene>
<sequence length="39" mass="4358">MAGLKEKPPIPAFQSLFSSIHAKRGRKCRFLGDNRASEI</sequence>
<protein>
    <submittedName>
        <fullName evidence="1">Uncharacterized protein</fullName>
    </submittedName>
</protein>
<dbReference type="AlphaFoldDB" id="A0A127Q3C3"/>
<dbReference type="Proteomes" id="UP000074561">
    <property type="component" value="Chromosome"/>
</dbReference>